<dbReference type="Proteomes" id="UP000054742">
    <property type="component" value="Unassembled WGS sequence"/>
</dbReference>
<dbReference type="STRING" id="29422.Lbru_1116"/>
<protein>
    <submittedName>
        <fullName evidence="2">Hemin binding protein</fullName>
    </submittedName>
</protein>
<proteinExistence type="predicted"/>
<dbReference type="Pfam" id="PF16307">
    <property type="entry name" value="DUF4949"/>
    <property type="match status" value="1"/>
</dbReference>
<feature type="signal peptide" evidence="1">
    <location>
        <begin position="1"/>
        <end position="22"/>
    </location>
</feature>
<name>A0A0W0SPH2_9GAMM</name>
<dbReference type="OrthoDB" id="5638967at2"/>
<evidence type="ECO:0000313" key="3">
    <source>
        <dbReference type="Proteomes" id="UP000054742"/>
    </source>
</evidence>
<comment type="caution">
    <text evidence="2">The sequence shown here is derived from an EMBL/GenBank/DDBJ whole genome shotgun (WGS) entry which is preliminary data.</text>
</comment>
<keyword evidence="3" id="KW-1185">Reference proteome</keyword>
<dbReference type="EMBL" id="LNXV01000008">
    <property type="protein sequence ID" value="KTC84901.1"/>
    <property type="molecule type" value="Genomic_DNA"/>
</dbReference>
<evidence type="ECO:0000313" key="2">
    <source>
        <dbReference type="EMBL" id="KTC84901.1"/>
    </source>
</evidence>
<dbReference type="AlphaFoldDB" id="A0A0W0SPH2"/>
<organism evidence="2 3">
    <name type="scientific">Legionella brunensis</name>
    <dbReference type="NCBI Taxonomy" id="29422"/>
    <lineage>
        <taxon>Bacteria</taxon>
        <taxon>Pseudomonadati</taxon>
        <taxon>Pseudomonadota</taxon>
        <taxon>Gammaproteobacteria</taxon>
        <taxon>Legionellales</taxon>
        <taxon>Legionellaceae</taxon>
        <taxon>Legionella</taxon>
    </lineage>
</organism>
<gene>
    <name evidence="2" type="primary">hbp</name>
    <name evidence="2" type="ORF">Lbru_1116</name>
</gene>
<accession>A0A0W0SPH2</accession>
<dbReference type="RefSeq" id="WP_058441198.1">
    <property type="nucleotide sequence ID" value="NZ_CAAAHU010000006.1"/>
</dbReference>
<reference evidence="2 3" key="1">
    <citation type="submission" date="2015-11" db="EMBL/GenBank/DDBJ databases">
        <title>Genomic analysis of 38 Legionella species identifies large and diverse effector repertoires.</title>
        <authorList>
            <person name="Burstein D."/>
            <person name="Amaro F."/>
            <person name="Zusman T."/>
            <person name="Lifshitz Z."/>
            <person name="Cohen O."/>
            <person name="Gilbert J.A."/>
            <person name="Pupko T."/>
            <person name="Shuman H.A."/>
            <person name="Segal G."/>
        </authorList>
    </citation>
    <scope>NUCLEOTIDE SEQUENCE [LARGE SCALE GENOMIC DNA]</scope>
    <source>
        <strain evidence="2 3">ATCC 43878</strain>
    </source>
</reference>
<keyword evidence="1" id="KW-0732">Signal</keyword>
<sequence length="139" mass="15453">MTFKSKLLAFAGALVIAGSSFAAFKAPPACPSVSSIKIAGLSNAEELMEGMYFAYEVSRYDTESNWVFASGPFDADDEEEALEEANKALRYLSGHPIAEPDEDSWICLYEMDEQHFAIAVQSDLIPSPYKIRRYLSKKH</sequence>
<evidence type="ECO:0000256" key="1">
    <source>
        <dbReference type="SAM" id="SignalP"/>
    </source>
</evidence>
<dbReference type="PATRIC" id="fig|29422.6.peg.1173"/>
<dbReference type="InterPro" id="IPR032540">
    <property type="entry name" value="DUF4949"/>
</dbReference>
<feature type="chain" id="PRO_5006912205" evidence="1">
    <location>
        <begin position="23"/>
        <end position="139"/>
    </location>
</feature>